<dbReference type="Pfam" id="PF00295">
    <property type="entry name" value="Glyco_hydro_28"/>
    <property type="match status" value="1"/>
</dbReference>
<comment type="similarity">
    <text evidence="1 4">Belongs to the glycosyl hydrolase 28 family.</text>
</comment>
<sequence>MRNLLIVLLSFFSLNGFCETYNVLDYGIVGDNKTVNTKAIQALIDKCSETKGTIVFPAGDYVTGTIFIKSNVHINLMAGATLFGSTDLADYPFIDHKFPTNVGEYAHHALVYANSAENFSIFGGGQINGNGKHPKLDVLRESDKHMLRPYMIQFVNCKNIRMQGIELFSPSFWLQHYLACTDVFLDGLYIQSHGAANNDGLDIDDCKNMVVSNCIFDCEDDVLCFKSTTPVGTDNVTITNCVIKTNCNAIKFGTDSHTAFTNINISNITINEPAQEGRETFFGTKHGICGIAIEAVDGTLIDNMNFSNIVINNTDTPFYIKIGDRLRKSYPEQEDKVVRDCKNMTFSNITVRGISKYASSIMGIPTYNIENIFFDNIVYETQGFTGFNPDNMLNVPENSKMYPSPEIYGVFPAHTFYVRHANNVSFKNMKVITNGEDSRHAFVFDDVHGIRVGDVDFKGDKAITPIRLINSTDAFITGNIVEYAADNLVQVEGKSTKGIMVSGNNARNLNGVVKTADEVKGSEIFQFNNWSKDMKQLMK</sequence>
<evidence type="ECO:0000256" key="1">
    <source>
        <dbReference type="ARBA" id="ARBA00008834"/>
    </source>
</evidence>
<dbReference type="InterPro" id="IPR012334">
    <property type="entry name" value="Pectin_lyas_fold"/>
</dbReference>
<keyword evidence="2 4" id="KW-0378">Hydrolase</keyword>
<dbReference type="InterPro" id="IPR011050">
    <property type="entry name" value="Pectin_lyase_fold/virulence"/>
</dbReference>
<evidence type="ECO:0000256" key="4">
    <source>
        <dbReference type="RuleBase" id="RU361169"/>
    </source>
</evidence>
<keyword evidence="6" id="KW-1185">Reference proteome</keyword>
<reference evidence="5 6" key="1">
    <citation type="submission" date="2021-12" db="EMBL/GenBank/DDBJ databases">
        <title>Genome sequencing of bacteria with rrn-lacking chromosome and rrn-plasmid.</title>
        <authorList>
            <person name="Anda M."/>
            <person name="Iwasaki W."/>
        </authorList>
    </citation>
    <scope>NUCLEOTIDE SEQUENCE [LARGE SCALE GENOMIC DNA]</scope>
    <source>
        <strain evidence="5 6">NBRC 101262</strain>
        <plasmid evidence="5 6">pPP4</plasmid>
    </source>
</reference>
<dbReference type="SUPFAM" id="SSF51126">
    <property type="entry name" value="Pectin lyase-like"/>
    <property type="match status" value="2"/>
</dbReference>
<dbReference type="SMART" id="SM00710">
    <property type="entry name" value="PbH1"/>
    <property type="match status" value="6"/>
</dbReference>
<accession>A0ABN6LJP5</accession>
<dbReference type="Gene3D" id="2.160.20.10">
    <property type="entry name" value="Single-stranded right-handed beta-helix, Pectin lyase-like"/>
    <property type="match status" value="1"/>
</dbReference>
<evidence type="ECO:0000256" key="2">
    <source>
        <dbReference type="ARBA" id="ARBA00022801"/>
    </source>
</evidence>
<gene>
    <name evidence="5" type="ORF">PEPS_41090</name>
</gene>
<keyword evidence="5" id="KW-0614">Plasmid</keyword>
<dbReference type="EMBL" id="AP025296">
    <property type="protein sequence ID" value="BDD01829.1"/>
    <property type="molecule type" value="Genomic_DNA"/>
</dbReference>
<organism evidence="5 6">
    <name type="scientific">Persicobacter psychrovividus</name>
    <dbReference type="NCBI Taxonomy" id="387638"/>
    <lineage>
        <taxon>Bacteria</taxon>
        <taxon>Pseudomonadati</taxon>
        <taxon>Bacteroidota</taxon>
        <taxon>Cytophagia</taxon>
        <taxon>Cytophagales</taxon>
        <taxon>Persicobacteraceae</taxon>
        <taxon>Persicobacter</taxon>
    </lineage>
</organism>
<dbReference type="InterPro" id="IPR006626">
    <property type="entry name" value="PbH1"/>
</dbReference>
<evidence type="ECO:0000256" key="3">
    <source>
        <dbReference type="ARBA" id="ARBA00023295"/>
    </source>
</evidence>
<proteinExistence type="inferred from homology"/>
<dbReference type="PANTHER" id="PTHR31339:SF9">
    <property type="entry name" value="PLASMIN AND FIBRONECTIN-BINDING PROTEIN A"/>
    <property type="match status" value="1"/>
</dbReference>
<dbReference type="InterPro" id="IPR051801">
    <property type="entry name" value="GH28_Enzymes"/>
</dbReference>
<evidence type="ECO:0000313" key="5">
    <source>
        <dbReference type="EMBL" id="BDD01829.1"/>
    </source>
</evidence>
<dbReference type="InterPro" id="IPR000743">
    <property type="entry name" value="Glyco_hydro_28"/>
</dbReference>
<dbReference type="RefSeq" id="WP_338399144.1">
    <property type="nucleotide sequence ID" value="NZ_AP025296.1"/>
</dbReference>
<protein>
    <submittedName>
        <fullName evidence="5">Endopolygalacturonase</fullName>
    </submittedName>
</protein>
<dbReference type="PANTHER" id="PTHR31339">
    <property type="entry name" value="PECTIN LYASE-RELATED"/>
    <property type="match status" value="1"/>
</dbReference>
<keyword evidence="3 4" id="KW-0326">Glycosidase</keyword>
<geneLocation type="plasmid" evidence="5 6">
    <name>pPP4</name>
</geneLocation>
<evidence type="ECO:0000313" key="6">
    <source>
        <dbReference type="Proteomes" id="UP001354989"/>
    </source>
</evidence>
<name>A0ABN6LJP5_9BACT</name>
<dbReference type="Proteomes" id="UP001354989">
    <property type="component" value="Plasmid pPP4"/>
</dbReference>